<evidence type="ECO:0000313" key="4">
    <source>
        <dbReference type="Proteomes" id="UP001549366"/>
    </source>
</evidence>
<keyword evidence="4" id="KW-1185">Reference proteome</keyword>
<dbReference type="InterPro" id="IPR027417">
    <property type="entry name" value="P-loop_NTPase"/>
</dbReference>
<dbReference type="EMBL" id="JBEWTB010000002">
    <property type="protein sequence ID" value="MET4758640.1"/>
    <property type="molecule type" value="Genomic_DNA"/>
</dbReference>
<reference evidence="3 4" key="1">
    <citation type="submission" date="2024-06" db="EMBL/GenBank/DDBJ databases">
        <title>Genomic Encyclopedia of Type Strains, Phase V (KMG-V): Genome sequencing to study the core and pangenomes of soil and plant-associated prokaryotes.</title>
        <authorList>
            <person name="Whitman W."/>
        </authorList>
    </citation>
    <scope>NUCLEOTIDE SEQUENCE [LARGE SCALE GENOMIC DNA]</scope>
    <source>
        <strain evidence="3 4">NE40</strain>
    </source>
</reference>
<dbReference type="Pfam" id="PF00308">
    <property type="entry name" value="Bac_DnaA"/>
    <property type="match status" value="1"/>
</dbReference>
<evidence type="ECO:0000313" key="3">
    <source>
        <dbReference type="EMBL" id="MET4758640.1"/>
    </source>
</evidence>
<dbReference type="PANTHER" id="PTHR30050">
    <property type="entry name" value="CHROMOSOMAL REPLICATION INITIATOR PROTEIN DNAA"/>
    <property type="match status" value="1"/>
</dbReference>
<dbReference type="InterPro" id="IPR017788">
    <property type="entry name" value="Hda"/>
</dbReference>
<feature type="domain" description="Hda lid" evidence="2">
    <location>
        <begin position="172"/>
        <end position="236"/>
    </location>
</feature>
<dbReference type="NCBIfam" id="NF005982">
    <property type="entry name" value="PRK08084.1"/>
    <property type="match status" value="1"/>
</dbReference>
<dbReference type="Proteomes" id="UP001549366">
    <property type="component" value="Unassembled WGS sequence"/>
</dbReference>
<sequence>MSYMSLPVQLPLSVQLRDDATFANFFSGQNAALVNMLDIDRQVPGIETEQFIYLYGSSGVGCSHLLQAACHQVDSRQGRSIYLPMNELVHYPSKLLEGMESLQLVCIDDINAAADIPEWEEALFDLFNRLRDANTRLLVAADCPPKALKIELPDLVSRLSWGVVFQVQPLTDKEKVAALQLRAHLRGLDMNEDVARFIIYRSNRDMGHLFRILQKLDSASLRAKRKLTIPFVKQVMSW</sequence>
<protein>
    <submittedName>
        <fullName evidence="3">DnaA family protein</fullName>
    </submittedName>
</protein>
<dbReference type="NCBIfam" id="TIGR03420">
    <property type="entry name" value="DnaA_homol_Hda"/>
    <property type="match status" value="1"/>
</dbReference>
<dbReference type="Pfam" id="PF22688">
    <property type="entry name" value="Hda_lid"/>
    <property type="match status" value="1"/>
</dbReference>
<dbReference type="Gene3D" id="3.40.50.300">
    <property type="entry name" value="P-loop containing nucleotide triphosphate hydrolases"/>
    <property type="match status" value="1"/>
</dbReference>
<organism evidence="3 4">
    <name type="scientific">Endozoicomonas lisbonensis</name>
    <dbReference type="NCBI Taxonomy" id="3120522"/>
    <lineage>
        <taxon>Bacteria</taxon>
        <taxon>Pseudomonadati</taxon>
        <taxon>Pseudomonadota</taxon>
        <taxon>Gammaproteobacteria</taxon>
        <taxon>Oceanospirillales</taxon>
        <taxon>Endozoicomonadaceae</taxon>
        <taxon>Endozoicomonas</taxon>
    </lineage>
</organism>
<dbReference type="Gene3D" id="1.10.8.60">
    <property type="match status" value="1"/>
</dbReference>
<evidence type="ECO:0000259" key="1">
    <source>
        <dbReference type="Pfam" id="PF00308"/>
    </source>
</evidence>
<feature type="domain" description="Chromosomal replication initiator protein DnaA ATPAse" evidence="1">
    <location>
        <begin position="17"/>
        <end position="165"/>
    </location>
</feature>
<name>A0ABV2SLK8_9GAMM</name>
<proteinExistence type="predicted"/>
<accession>A0ABV2SLK8</accession>
<dbReference type="SUPFAM" id="SSF52540">
    <property type="entry name" value="P-loop containing nucleoside triphosphate hydrolases"/>
    <property type="match status" value="1"/>
</dbReference>
<dbReference type="PANTHER" id="PTHR30050:SF5">
    <property type="entry name" value="DNAA REGULATORY INACTIVATOR HDA"/>
    <property type="match status" value="1"/>
</dbReference>
<comment type="caution">
    <text evidence="3">The sequence shown here is derived from an EMBL/GenBank/DDBJ whole genome shotgun (WGS) entry which is preliminary data.</text>
</comment>
<dbReference type="InterPro" id="IPR013317">
    <property type="entry name" value="DnaA_dom"/>
</dbReference>
<evidence type="ECO:0000259" key="2">
    <source>
        <dbReference type="Pfam" id="PF22688"/>
    </source>
</evidence>
<gene>
    <name evidence="3" type="ORF">V5J35_003832</name>
</gene>
<dbReference type="InterPro" id="IPR055199">
    <property type="entry name" value="Hda_lid"/>
</dbReference>
<dbReference type="RefSeq" id="WP_419095766.1">
    <property type="nucleotide sequence ID" value="NZ_JBEWTA010000001.1"/>
</dbReference>